<dbReference type="RefSeq" id="WP_066825042.1">
    <property type="nucleotide sequence ID" value="NZ_LTBA01000015.1"/>
</dbReference>
<accession>A0A151B3N5</accession>
<evidence type="ECO:0000313" key="5">
    <source>
        <dbReference type="Proteomes" id="UP000075531"/>
    </source>
</evidence>
<dbReference type="InterPro" id="IPR011624">
    <property type="entry name" value="Metal-dep_PHydrolase_7TM_extra"/>
</dbReference>
<feature type="transmembrane region" description="Helical" evidence="2">
    <location>
        <begin position="452"/>
        <end position="473"/>
    </location>
</feature>
<dbReference type="Gene3D" id="1.10.3210.10">
    <property type="entry name" value="Hypothetical protein af1432"/>
    <property type="match status" value="1"/>
</dbReference>
<dbReference type="CDD" id="cd00077">
    <property type="entry name" value="HDc"/>
    <property type="match status" value="1"/>
</dbReference>
<proteinExistence type="predicted"/>
<dbReference type="SUPFAM" id="SSF109604">
    <property type="entry name" value="HD-domain/PDEase-like"/>
    <property type="match status" value="1"/>
</dbReference>
<dbReference type="Proteomes" id="UP000075531">
    <property type="component" value="Unassembled WGS sequence"/>
</dbReference>
<dbReference type="InterPro" id="IPR006674">
    <property type="entry name" value="HD_domain"/>
</dbReference>
<feature type="transmembrane region" description="Helical" evidence="2">
    <location>
        <begin position="415"/>
        <end position="440"/>
    </location>
</feature>
<dbReference type="OrthoDB" id="9806952at2"/>
<dbReference type="InterPro" id="IPR006675">
    <property type="entry name" value="HDIG_dom"/>
</dbReference>
<feature type="coiled-coil region" evidence="1">
    <location>
        <begin position="120"/>
        <end position="147"/>
    </location>
</feature>
<name>A0A151B3N5_9CLOT</name>
<feature type="domain" description="HD/PDEase" evidence="3">
    <location>
        <begin position="536"/>
        <end position="693"/>
    </location>
</feature>
<dbReference type="InterPro" id="IPR003607">
    <property type="entry name" value="HD/PDEase_dom"/>
</dbReference>
<keyword evidence="5" id="KW-1185">Reference proteome</keyword>
<evidence type="ECO:0000259" key="3">
    <source>
        <dbReference type="SMART" id="SM00471"/>
    </source>
</evidence>
<organism evidence="4 5">
    <name type="scientific">Clostridium tepidiprofundi DSM 19306</name>
    <dbReference type="NCBI Taxonomy" id="1121338"/>
    <lineage>
        <taxon>Bacteria</taxon>
        <taxon>Bacillati</taxon>
        <taxon>Bacillota</taxon>
        <taxon>Clostridia</taxon>
        <taxon>Eubacteriales</taxon>
        <taxon>Clostridiaceae</taxon>
        <taxon>Clostridium</taxon>
    </lineage>
</organism>
<feature type="transmembrane region" description="Helical" evidence="2">
    <location>
        <begin position="482"/>
        <end position="507"/>
    </location>
</feature>
<dbReference type="AlphaFoldDB" id="A0A151B3N5"/>
<dbReference type="InterPro" id="IPR011621">
    <property type="entry name" value="Metal-dep_PHydrolase_7TM_intra"/>
</dbReference>
<reference evidence="4 5" key="1">
    <citation type="submission" date="2016-02" db="EMBL/GenBank/DDBJ databases">
        <title>Genome sequence of Clostridium tepidiprofundi DSM 19306.</title>
        <authorList>
            <person name="Poehlein A."/>
            <person name="Daniel R."/>
        </authorList>
    </citation>
    <scope>NUCLEOTIDE SEQUENCE [LARGE SCALE GENOMIC DNA]</scope>
    <source>
        <strain evidence="4 5">DSM 19306</strain>
    </source>
</reference>
<keyword evidence="2" id="KW-0472">Membrane</keyword>
<dbReference type="STRING" id="1121338.CLTEP_15800"/>
<evidence type="ECO:0000313" key="4">
    <source>
        <dbReference type="EMBL" id="KYH34531.1"/>
    </source>
</evidence>
<keyword evidence="1" id="KW-0175">Coiled coil</keyword>
<dbReference type="Pfam" id="PF07698">
    <property type="entry name" value="7TM-7TMR_HD"/>
    <property type="match status" value="1"/>
</dbReference>
<feature type="transmembrane region" description="Helical" evidence="2">
    <location>
        <begin position="329"/>
        <end position="351"/>
    </location>
</feature>
<dbReference type="PANTHER" id="PTHR36442:SF1">
    <property type="entry name" value="CYCLIC-DI-AMP PHOSPHODIESTERASE PGPH"/>
    <property type="match status" value="1"/>
</dbReference>
<dbReference type="InterPro" id="IPR052722">
    <property type="entry name" value="PgpH_phosphodiesterase"/>
</dbReference>
<dbReference type="SMART" id="SM00471">
    <property type="entry name" value="HDc"/>
    <property type="match status" value="1"/>
</dbReference>
<keyword evidence="2" id="KW-0812">Transmembrane</keyword>
<evidence type="ECO:0000256" key="1">
    <source>
        <dbReference type="SAM" id="Coils"/>
    </source>
</evidence>
<dbReference type="EMBL" id="LTBA01000015">
    <property type="protein sequence ID" value="KYH34531.1"/>
    <property type="molecule type" value="Genomic_DNA"/>
</dbReference>
<dbReference type="Pfam" id="PF01966">
    <property type="entry name" value="HD"/>
    <property type="match status" value="1"/>
</dbReference>
<dbReference type="PATRIC" id="fig|1121338.3.peg.1624"/>
<evidence type="ECO:0000256" key="2">
    <source>
        <dbReference type="SAM" id="Phobius"/>
    </source>
</evidence>
<dbReference type="NCBIfam" id="TIGR00277">
    <property type="entry name" value="HDIG"/>
    <property type="match status" value="1"/>
</dbReference>
<feature type="transmembrane region" description="Helical" evidence="2">
    <location>
        <begin position="387"/>
        <end position="403"/>
    </location>
</feature>
<dbReference type="PANTHER" id="PTHR36442">
    <property type="entry name" value="CYCLIC-DI-AMP PHOSPHODIESTERASE PGPH"/>
    <property type="match status" value="1"/>
</dbReference>
<feature type="transmembrane region" description="Helical" evidence="2">
    <location>
        <begin position="363"/>
        <end position="381"/>
    </location>
</feature>
<gene>
    <name evidence="4" type="primary">rny_3</name>
    <name evidence="4" type="ORF">CLTEP_15800</name>
</gene>
<comment type="caution">
    <text evidence="4">The sequence shown here is derived from an EMBL/GenBank/DDBJ whole genome shotgun (WGS) entry which is preliminary data.</text>
</comment>
<dbReference type="Pfam" id="PF07697">
    <property type="entry name" value="7TMR-HDED"/>
    <property type="match status" value="1"/>
</dbReference>
<sequence length="757" mass="85958">MKDKIMNLMKIYKVKMVIIFVITFVATFGVLISALAPKMYSLKEGDIAVENIKAPYDIEDTLATEKKRQEVLKSVQDQYTVLRSVKGDVIQTIDNLISKVIEIKGANINIQINDGVEDSKELSEKDKKVLAEKRKKLEQAAQNQKKIIKLKRLKEESPIKLSDENYEILLELNISELEQLKNFLENVMSELYDEFQINAKKPVKKLQNNSSDDITNNHDNNIIDNAYDEIKLEDQKKAQDFIESQFNKSEFSKQIKELGKSIGFTQVRANVMYDEAKTKKLRYEALSEVKPIIIKKDQIIIKEGEPVTKAQIQLLRDLHKLNDSSSSIWYRYLCIGLLIIITMVIQLMYLYKYHIDIFHNTKTIILINLVNFISLLLARTISIVNPYLIPLACAPMLLSLLINDDVAIISSVINTILISAVIQFNVPVTVLAVVDAIIGVIMLKNMDQRSDILYSSVFTAIANLAFVFILLIVRNNSDFVKIIIDSGLAFLACVLAGVLTIGFLPFFESIFDIITTIKLLELSNPNQPLLKKLLIEAPGTYHHSVLVANLAELAAEAVNANSVLARVAAYYHDVGKLKRPYFFKENQRGNNPHDKITPNLSTLIIISHVKDGIELAKQYKVPEVIQDIIEQHHGTSLVKYFYITMKNNSDKPDEVREEDFMYPGPRPMSKEAGIIMLADGVEAAVRSISEPSKGKIEEMVNNIIKSRLNEGQLDDCDLTLKDLEKIRKAFLKGLSGIYHNRIEYPKLSEKIQELDRR</sequence>
<keyword evidence="2" id="KW-1133">Transmembrane helix</keyword>
<protein>
    <submittedName>
        <fullName evidence="4">Ribonuclease Y</fullName>
    </submittedName>
</protein>